<feature type="transmembrane region" description="Helical" evidence="2">
    <location>
        <begin position="86"/>
        <end position="105"/>
    </location>
</feature>
<name>A0A6J4S597_9ACTN</name>
<dbReference type="Gene3D" id="1.10.287.1260">
    <property type="match status" value="2"/>
</dbReference>
<keyword evidence="2" id="KW-0812">Transmembrane</keyword>
<feature type="compositionally biased region" description="Basic and acidic residues" evidence="1">
    <location>
        <begin position="226"/>
        <end position="240"/>
    </location>
</feature>
<dbReference type="EMBL" id="CADCVS010000190">
    <property type="protein sequence ID" value="CAA9489840.1"/>
    <property type="molecule type" value="Genomic_DNA"/>
</dbReference>
<keyword evidence="2" id="KW-0472">Membrane</keyword>
<dbReference type="Pfam" id="PF05552">
    <property type="entry name" value="MS_channel_1st_1"/>
    <property type="match status" value="2"/>
</dbReference>
<reference evidence="3" key="1">
    <citation type="submission" date="2020-02" db="EMBL/GenBank/DDBJ databases">
        <authorList>
            <person name="Meier V. D."/>
        </authorList>
    </citation>
    <scope>NUCLEOTIDE SEQUENCE</scope>
    <source>
        <strain evidence="3">AVDCRST_MAG30</strain>
    </source>
</reference>
<organism evidence="3">
    <name type="scientific">uncultured Solirubrobacteraceae bacterium</name>
    <dbReference type="NCBI Taxonomy" id="1162706"/>
    <lineage>
        <taxon>Bacteria</taxon>
        <taxon>Bacillati</taxon>
        <taxon>Actinomycetota</taxon>
        <taxon>Thermoleophilia</taxon>
        <taxon>Solirubrobacterales</taxon>
        <taxon>Solirubrobacteraceae</taxon>
        <taxon>environmental samples</taxon>
    </lineage>
</organism>
<sequence>MTTVFAVKIGDSLQQGFDRFFAFLPKLIAFFVILIVGYIVAKIVKAAVTKLLQGIGADRALHSGSVGEYVNKVNPNFKPSSTIGQIVFYFIFLGVVAIAVSALGIQALENFIASITAYLPNVVAAILIFLVAGAVAAAVGGLVARTMGDTPTGKIVGTVAPILVMGIATFMILTQLKIAPQIVMITYIALLGAVSLGLALAFGLGGQDVAGRMLSDAYNKGQQNKDQVKQDFQKGKEQAKSDAQTAQQKAQEKSGQGGGNGPSTGAQSPGQPGQPGPGRTTL</sequence>
<gene>
    <name evidence="3" type="ORF">AVDCRST_MAG30-1303</name>
</gene>
<dbReference type="InterPro" id="IPR008910">
    <property type="entry name" value="MSC_TM_helix"/>
</dbReference>
<accession>A0A6J4S597</accession>
<feature type="transmembrane region" description="Helical" evidence="2">
    <location>
        <begin position="20"/>
        <end position="41"/>
    </location>
</feature>
<feature type="transmembrane region" description="Helical" evidence="2">
    <location>
        <begin position="155"/>
        <end position="176"/>
    </location>
</feature>
<dbReference type="PANTHER" id="PTHR30221">
    <property type="entry name" value="SMALL-CONDUCTANCE MECHANOSENSITIVE CHANNEL"/>
    <property type="match status" value="1"/>
</dbReference>
<dbReference type="GO" id="GO:0008381">
    <property type="term" value="F:mechanosensitive monoatomic ion channel activity"/>
    <property type="evidence" value="ECO:0007669"/>
    <property type="project" value="InterPro"/>
</dbReference>
<dbReference type="PANTHER" id="PTHR30221:SF1">
    <property type="entry name" value="SMALL-CONDUCTANCE MECHANOSENSITIVE CHANNEL"/>
    <property type="match status" value="1"/>
</dbReference>
<protein>
    <submittedName>
        <fullName evidence="3">CmpX</fullName>
    </submittedName>
</protein>
<evidence type="ECO:0000256" key="1">
    <source>
        <dbReference type="SAM" id="MobiDB-lite"/>
    </source>
</evidence>
<feature type="region of interest" description="Disordered" evidence="1">
    <location>
        <begin position="220"/>
        <end position="282"/>
    </location>
</feature>
<dbReference type="InterPro" id="IPR045275">
    <property type="entry name" value="MscS_archaea/bacteria_type"/>
</dbReference>
<feature type="transmembrane region" description="Helical" evidence="2">
    <location>
        <begin position="182"/>
        <end position="204"/>
    </location>
</feature>
<keyword evidence="2" id="KW-1133">Transmembrane helix</keyword>
<dbReference type="AlphaFoldDB" id="A0A6J4S597"/>
<proteinExistence type="predicted"/>
<evidence type="ECO:0000313" key="3">
    <source>
        <dbReference type="EMBL" id="CAA9489840.1"/>
    </source>
</evidence>
<evidence type="ECO:0000256" key="2">
    <source>
        <dbReference type="SAM" id="Phobius"/>
    </source>
</evidence>
<feature type="transmembrane region" description="Helical" evidence="2">
    <location>
        <begin position="117"/>
        <end position="143"/>
    </location>
</feature>